<protein>
    <submittedName>
        <fullName evidence="3">Uncharacterized protein</fullName>
    </submittedName>
</protein>
<evidence type="ECO:0000313" key="3">
    <source>
        <dbReference type="EMBL" id="GJT15317.1"/>
    </source>
</evidence>
<evidence type="ECO:0000256" key="1">
    <source>
        <dbReference type="SAM" id="Coils"/>
    </source>
</evidence>
<feature type="region of interest" description="Disordered" evidence="2">
    <location>
        <begin position="380"/>
        <end position="421"/>
    </location>
</feature>
<proteinExistence type="predicted"/>
<feature type="compositionally biased region" description="Basic and acidic residues" evidence="2">
    <location>
        <begin position="382"/>
        <end position="404"/>
    </location>
</feature>
<gene>
    <name evidence="3" type="ORF">Tco_0874023</name>
</gene>
<accession>A0ABQ5BNA7</accession>
<organism evidence="3 4">
    <name type="scientific">Tanacetum coccineum</name>
    <dbReference type="NCBI Taxonomy" id="301880"/>
    <lineage>
        <taxon>Eukaryota</taxon>
        <taxon>Viridiplantae</taxon>
        <taxon>Streptophyta</taxon>
        <taxon>Embryophyta</taxon>
        <taxon>Tracheophyta</taxon>
        <taxon>Spermatophyta</taxon>
        <taxon>Magnoliopsida</taxon>
        <taxon>eudicotyledons</taxon>
        <taxon>Gunneridae</taxon>
        <taxon>Pentapetalae</taxon>
        <taxon>asterids</taxon>
        <taxon>campanulids</taxon>
        <taxon>Asterales</taxon>
        <taxon>Asteraceae</taxon>
        <taxon>Asteroideae</taxon>
        <taxon>Anthemideae</taxon>
        <taxon>Anthemidinae</taxon>
        <taxon>Tanacetum</taxon>
    </lineage>
</organism>
<reference evidence="3" key="1">
    <citation type="journal article" date="2022" name="Int. J. Mol. Sci.">
        <title>Draft Genome of Tanacetum Coccineum: Genomic Comparison of Closely Related Tanacetum-Family Plants.</title>
        <authorList>
            <person name="Yamashiro T."/>
            <person name="Shiraishi A."/>
            <person name="Nakayama K."/>
            <person name="Satake H."/>
        </authorList>
    </citation>
    <scope>NUCLEOTIDE SEQUENCE</scope>
</reference>
<evidence type="ECO:0000256" key="2">
    <source>
        <dbReference type="SAM" id="MobiDB-lite"/>
    </source>
</evidence>
<sequence>MEQPQQIIPADQLVTSKYQSIGRCNNYVVLSNIPCPKECKIVGQLLVDHALNYALNATTDVPAVYLQHGNTSTTLHSHATLKYIHPLLKIVDYQGLVDKVSAFHTKNLAQPWQTITLMEFGENTHDLGSFGEETDEITILHQSRRRKGHTYPRDDIVIPCDGVRTSKRRQRDEIAEEQENVVAVEKKLLEEDIEKLVDGKDEESYASEFADSIFYNEEDSCNRIKPESHKENPEPADDDDDVEEKKDDDNDDNDDHNNHALVRNKVLGSSEDKTEKMHTSIPSPPRSPRKDLSLDICLKRVVADIVIQERDALQAQVPDLISKEFVVQAPTIIKERFKMHMKNNVINIHPTTSTSNATTTADEVLKRKFEKSSTSSIPYRTDAFRKRDHDDYHEDDAPREGEKSAKRHKTSKGSKSASATTRWDAWSEIPIIDEDEVIPEDETSELIEEFQNTNKRVPTIYDHERIEAALRDMMSNQFRDAKENAYHLEQIKNLHGESNNKPTTGLIYLNNKEEKMVMNLVEIVKFCDATLERVLKEVKMKIFETELLKKAPLLGELDLDIMKAFKREIMRRWESYMK</sequence>
<name>A0ABQ5BNA7_9ASTR</name>
<dbReference type="EMBL" id="BQNB010013386">
    <property type="protein sequence ID" value="GJT15317.1"/>
    <property type="molecule type" value="Genomic_DNA"/>
</dbReference>
<reference evidence="3" key="2">
    <citation type="submission" date="2022-01" db="EMBL/GenBank/DDBJ databases">
        <authorList>
            <person name="Yamashiro T."/>
            <person name="Shiraishi A."/>
            <person name="Satake H."/>
            <person name="Nakayama K."/>
        </authorList>
    </citation>
    <scope>NUCLEOTIDE SEQUENCE</scope>
</reference>
<keyword evidence="1" id="KW-0175">Coiled coil</keyword>
<dbReference type="Proteomes" id="UP001151760">
    <property type="component" value="Unassembled WGS sequence"/>
</dbReference>
<feature type="compositionally biased region" description="Basic and acidic residues" evidence="2">
    <location>
        <begin position="223"/>
        <end position="233"/>
    </location>
</feature>
<feature type="coiled-coil region" evidence="1">
    <location>
        <begin position="167"/>
        <end position="194"/>
    </location>
</feature>
<comment type="caution">
    <text evidence="3">The sequence shown here is derived from an EMBL/GenBank/DDBJ whole genome shotgun (WGS) entry which is preliminary data.</text>
</comment>
<feature type="region of interest" description="Disordered" evidence="2">
    <location>
        <begin position="223"/>
        <end position="290"/>
    </location>
</feature>
<evidence type="ECO:0000313" key="4">
    <source>
        <dbReference type="Proteomes" id="UP001151760"/>
    </source>
</evidence>
<keyword evidence="4" id="KW-1185">Reference proteome</keyword>